<feature type="region of interest" description="Disordered" evidence="1">
    <location>
        <begin position="101"/>
        <end position="157"/>
    </location>
</feature>
<feature type="compositionally biased region" description="Basic and acidic residues" evidence="1">
    <location>
        <begin position="122"/>
        <end position="148"/>
    </location>
</feature>
<evidence type="ECO:0000313" key="2">
    <source>
        <dbReference type="EMBL" id="VYS80388.1"/>
    </source>
</evidence>
<proteinExistence type="predicted"/>
<accession>A0A6N2RIX7</accession>
<dbReference type="InterPro" id="IPR051425">
    <property type="entry name" value="Formin_Homology"/>
</dbReference>
<feature type="compositionally biased region" description="Basic and acidic residues" evidence="1">
    <location>
        <begin position="63"/>
        <end position="83"/>
    </location>
</feature>
<reference evidence="2" key="1">
    <citation type="submission" date="2019-11" db="EMBL/GenBank/DDBJ databases">
        <authorList>
            <person name="Feng L."/>
        </authorList>
    </citation>
    <scope>NUCLEOTIDE SEQUENCE</scope>
    <source>
        <strain evidence="2">AMuciniphilaLFYP55</strain>
    </source>
</reference>
<name>A0A6N2RIX7_9BACT</name>
<dbReference type="PANTHER" id="PTHR45725">
    <property type="entry name" value="FORMIN HOMOLOGY 2 FAMILY MEMBER"/>
    <property type="match status" value="1"/>
</dbReference>
<feature type="region of interest" description="Disordered" evidence="1">
    <location>
        <begin position="59"/>
        <end position="83"/>
    </location>
</feature>
<protein>
    <submittedName>
        <fullName evidence="2">Uncharacterized protein</fullName>
    </submittedName>
</protein>
<feature type="region of interest" description="Disordered" evidence="1">
    <location>
        <begin position="746"/>
        <end position="772"/>
    </location>
</feature>
<feature type="region of interest" description="Disordered" evidence="1">
    <location>
        <begin position="279"/>
        <end position="298"/>
    </location>
</feature>
<dbReference type="EMBL" id="CACRSS010000002">
    <property type="protein sequence ID" value="VYS80388.1"/>
    <property type="molecule type" value="Genomic_DNA"/>
</dbReference>
<dbReference type="SUPFAM" id="SSF48371">
    <property type="entry name" value="ARM repeat"/>
    <property type="match status" value="1"/>
</dbReference>
<dbReference type="PANTHER" id="PTHR45725:SF18">
    <property type="entry name" value="ORC1-LIKE AAA ATPASE DOMAIN-CONTAINING PROTEIN"/>
    <property type="match status" value="1"/>
</dbReference>
<organism evidence="2">
    <name type="scientific">Akkermansia muciniphila</name>
    <dbReference type="NCBI Taxonomy" id="239935"/>
    <lineage>
        <taxon>Bacteria</taxon>
        <taxon>Pseudomonadati</taxon>
        <taxon>Verrucomicrobiota</taxon>
        <taxon>Verrucomicrobiia</taxon>
        <taxon>Verrucomicrobiales</taxon>
        <taxon>Akkermansiaceae</taxon>
        <taxon>Akkermansia</taxon>
    </lineage>
</organism>
<evidence type="ECO:0000256" key="1">
    <source>
        <dbReference type="SAM" id="MobiDB-lite"/>
    </source>
</evidence>
<dbReference type="OrthoDB" id="200163at2"/>
<dbReference type="AlphaFoldDB" id="A0A6N2RIX7"/>
<sequence length="772" mass="83075">MTDQPETPSSPEAPKLRRRLVTAAPAAAPKVKFASPAAEGVEVAKPRFLTPELQAKLAQEQEEAARRAAEQAEADRIAAEKAAAEQEAARIAAEKEAARIAAEEEAARIRAEQEAAEAARIAAEKEAARVAAEEERARLAAEQEEKEAASQPLPGPAVDAQIQDALAKVAEAQKALADAQAAALAQAAGVAPAAVQAPEPAAPASAAASTGSIPKLKVLKTSPAPAPAEEAPAAAPAESAVPRLKVLKSPVGTAPVPSVASAAASQPVAAASVSPTASVPLAGTGGIQPPAGTETTREMVASVDKSKSLLRGVIYGVCALVLAAAGVGIYAWHTNSKKDQVEGENARLNALVVEGGKLGRSRLFDSKNLSRVPDVKVVPNAEDAALLLANVRGAKGNRENWPGAAHLVSIMAQMDDNIARQVVEDMKKNVGRYSKEKYSMMVTLLAKSSSPAMRDMLKDLYASISDSKNKKIQDKQAVVLKYMRFAMKLDDLDDVMKILQQKDASQDLVSSAFRTARYLIDEAPPAKRMALSSKLLQYQKNMPEENVKVLYKLLARTGDPKVLDMMEKSYKEDPKKALAIITAWGDWNTDDAVPYLFKAWKDESLHERVRSQAHDSILRVLSVDRDRDDNATLKLFEPLIADAKTSERRQFLVSAFKRLSNRPYVIRLLGRIKQTAEDHRNVVEPKFQAAEEALFKAEDKFKANPNDAAAKADYEAKEKIYNELASQKTGEDKVITAVDKALEKVRKTPVPTRKAASSDDREDDESSVIKTI</sequence>
<feature type="compositionally biased region" description="Basic and acidic residues" evidence="1">
    <location>
        <begin position="101"/>
        <end position="113"/>
    </location>
</feature>
<dbReference type="InterPro" id="IPR016024">
    <property type="entry name" value="ARM-type_fold"/>
</dbReference>
<dbReference type="RefSeq" id="WP_102721071.1">
    <property type="nucleotide sequence ID" value="NZ_CACRSS010000002.1"/>
</dbReference>
<gene>
    <name evidence="2" type="ORF">AMLFYP55_01637</name>
</gene>